<accession>A0A8S5R9K4</accession>
<dbReference type="EMBL" id="BK015849">
    <property type="protein sequence ID" value="DAE28056.1"/>
    <property type="molecule type" value="Genomic_DNA"/>
</dbReference>
<reference evidence="2" key="1">
    <citation type="journal article" date="2021" name="Proc. Natl. Acad. Sci. U.S.A.">
        <title>A Catalog of Tens of Thousands of Viruses from Human Metagenomes Reveals Hidden Associations with Chronic Diseases.</title>
        <authorList>
            <person name="Tisza M.J."/>
            <person name="Buck C.B."/>
        </authorList>
    </citation>
    <scope>NUCLEOTIDE SEQUENCE</scope>
    <source>
        <strain evidence="2">Ct4yW2</strain>
    </source>
</reference>
<name>A0A8S5R9K4_9CAUD</name>
<evidence type="ECO:0000313" key="2">
    <source>
        <dbReference type="EMBL" id="DAE28056.1"/>
    </source>
</evidence>
<proteinExistence type="predicted"/>
<organism evidence="2">
    <name type="scientific">Myoviridae sp. ct4yW2</name>
    <dbReference type="NCBI Taxonomy" id="2827286"/>
    <lineage>
        <taxon>Viruses</taxon>
        <taxon>Duplodnaviria</taxon>
        <taxon>Heunggongvirae</taxon>
        <taxon>Uroviricota</taxon>
        <taxon>Caudoviricetes</taxon>
    </lineage>
</organism>
<feature type="compositionally biased region" description="Basic and acidic residues" evidence="1">
    <location>
        <begin position="107"/>
        <end position="120"/>
    </location>
</feature>
<feature type="region of interest" description="Disordered" evidence="1">
    <location>
        <begin position="98"/>
        <end position="120"/>
    </location>
</feature>
<evidence type="ECO:0000256" key="1">
    <source>
        <dbReference type="SAM" id="MobiDB-lite"/>
    </source>
</evidence>
<sequence>MRRSSFKRPKMVLIFNGAQILVAITRSLHSAAELTKGNLQAISFCCTGKYICSGGFYFRHLHPNVEIELQDLGTLQLQDYDSLCGEKRTYYSVRQMAHKRTLREKKGKQENRNTNEDKNS</sequence>
<protein>
    <submittedName>
        <fullName evidence="2">Uncharacterized protein</fullName>
    </submittedName>
</protein>